<evidence type="ECO:0000313" key="10">
    <source>
        <dbReference type="Proteomes" id="UP000246702"/>
    </source>
</evidence>
<feature type="domain" description="Protein kinase" evidence="8">
    <location>
        <begin position="107"/>
        <end position="477"/>
    </location>
</feature>
<evidence type="ECO:0000256" key="5">
    <source>
        <dbReference type="ARBA" id="ARBA00022777"/>
    </source>
</evidence>
<gene>
    <name evidence="9" type="ORF">BO94DRAFT_551632</name>
</gene>
<reference evidence="9 10" key="1">
    <citation type="submission" date="2016-12" db="EMBL/GenBank/DDBJ databases">
        <title>The genomes of Aspergillus section Nigri reveals drivers in fungal speciation.</title>
        <authorList>
            <consortium name="DOE Joint Genome Institute"/>
            <person name="Vesth T.C."/>
            <person name="Nybo J."/>
            <person name="Theobald S."/>
            <person name="Brandl J."/>
            <person name="Frisvad J.C."/>
            <person name="Nielsen K.F."/>
            <person name="Lyhne E.K."/>
            <person name="Kogle M.E."/>
            <person name="Kuo A."/>
            <person name="Riley R."/>
            <person name="Clum A."/>
            <person name="Nolan M."/>
            <person name="Lipzen A."/>
            <person name="Salamov A."/>
            <person name="Henrissat B."/>
            <person name="Wiebenga A."/>
            <person name="De Vries R.P."/>
            <person name="Grigoriev I.V."/>
            <person name="Mortensen U.H."/>
            <person name="Andersen M.R."/>
            <person name="Baker S.E."/>
        </authorList>
    </citation>
    <scope>NUCLEOTIDE SEQUENCE [LARGE SCALE GENOMIC DNA]</scope>
    <source>
        <strain evidence="9 10">CBS 115572</strain>
    </source>
</reference>
<dbReference type="Proteomes" id="UP000246702">
    <property type="component" value="Unassembled WGS sequence"/>
</dbReference>
<dbReference type="Gene3D" id="1.10.510.10">
    <property type="entry name" value="Transferase(Phosphotransferase) domain 1"/>
    <property type="match status" value="1"/>
</dbReference>
<keyword evidence="10" id="KW-1185">Reference proteome</keyword>
<dbReference type="AlphaFoldDB" id="A0A317UYD7"/>
<dbReference type="PROSITE" id="PS50011">
    <property type="entry name" value="PROTEIN_KINASE_DOM"/>
    <property type="match status" value="1"/>
</dbReference>
<proteinExistence type="predicted"/>
<feature type="compositionally biased region" description="Polar residues" evidence="7">
    <location>
        <begin position="33"/>
        <end position="42"/>
    </location>
</feature>
<dbReference type="SMART" id="SM00220">
    <property type="entry name" value="S_TKc"/>
    <property type="match status" value="1"/>
</dbReference>
<dbReference type="PANTHER" id="PTHR44167">
    <property type="entry name" value="OVARIAN-SPECIFIC SERINE/THREONINE-PROTEIN KINASE LOK-RELATED"/>
    <property type="match status" value="1"/>
</dbReference>
<protein>
    <recommendedName>
        <fullName evidence="1">non-specific serine/threonine protein kinase</fullName>
        <ecNumber evidence="1">2.7.11.1</ecNumber>
    </recommendedName>
</protein>
<dbReference type="STRING" id="1450535.A0A317UYD7"/>
<dbReference type="GO" id="GO:0005634">
    <property type="term" value="C:nucleus"/>
    <property type="evidence" value="ECO:0007669"/>
    <property type="project" value="TreeGrafter"/>
</dbReference>
<feature type="region of interest" description="Disordered" evidence="7">
    <location>
        <begin position="15"/>
        <end position="60"/>
    </location>
</feature>
<feature type="compositionally biased region" description="Acidic residues" evidence="7">
    <location>
        <begin position="493"/>
        <end position="515"/>
    </location>
</feature>
<sequence>MATFHAVHADIFGAQHPVAAKPGPRYTREDSAATDSDGSIEQTQEEIGYEEDHPQDNEDIDDSVKEDMRKLEDTFPGISDRFRLVNRIGEGTLCPFAYKLTLLESTDRLTGNGTAGTFSTVYKAEDLLYDHYDNDWDTFQSNHTDGWTDPPIKRRRVENNGRSILVKRRKPRFVALKKIYVTSSPHRIQNELELLHDLRGCRSVCPLITAFRYQDQVVAVLPFFPHTDFRIQYRTFMVADMRHYFRSLFTALHSVHKHNILHRDIKPTNFLYNPDIREGVLVDFGLAEREGSEYTGTCLCANATYIRRSRFNHSYHHTHCSPTTLSAGYPKNDSRPSRRANRAGTRGFRAPEVLFKCTSQTTKIDMWSAGVILLTLLGRRFPFFNSADDVDAMIEMASIFGTRRMKSAAAMHGQIFETNIPTIGEKGYSWEKLVKWASCVEELTESEKQATRLLAGLMELDPYKRLSAREALQHEFFTDPIDHDVEWGGNPDDSADTGEEDEDKEEGEADEVAMI</sequence>
<feature type="compositionally biased region" description="Basic and acidic residues" evidence="7">
    <location>
        <begin position="50"/>
        <end position="60"/>
    </location>
</feature>
<keyword evidence="6" id="KW-0067">ATP-binding</keyword>
<dbReference type="GeneID" id="37115692"/>
<dbReference type="EMBL" id="MSFK01000055">
    <property type="protein sequence ID" value="PWY65958.1"/>
    <property type="molecule type" value="Genomic_DNA"/>
</dbReference>
<evidence type="ECO:0000256" key="4">
    <source>
        <dbReference type="ARBA" id="ARBA00022741"/>
    </source>
</evidence>
<evidence type="ECO:0000313" key="9">
    <source>
        <dbReference type="EMBL" id="PWY65958.1"/>
    </source>
</evidence>
<dbReference type="InterPro" id="IPR000719">
    <property type="entry name" value="Prot_kinase_dom"/>
</dbReference>
<dbReference type="GO" id="GO:0005524">
    <property type="term" value="F:ATP binding"/>
    <property type="evidence" value="ECO:0007669"/>
    <property type="project" value="UniProtKB-KW"/>
</dbReference>
<dbReference type="Gene3D" id="3.30.200.20">
    <property type="entry name" value="Phosphorylase Kinase, domain 1"/>
    <property type="match status" value="1"/>
</dbReference>
<evidence type="ECO:0000256" key="7">
    <source>
        <dbReference type="SAM" id="MobiDB-lite"/>
    </source>
</evidence>
<organism evidence="9 10">
    <name type="scientific">Aspergillus sclerotioniger CBS 115572</name>
    <dbReference type="NCBI Taxonomy" id="1450535"/>
    <lineage>
        <taxon>Eukaryota</taxon>
        <taxon>Fungi</taxon>
        <taxon>Dikarya</taxon>
        <taxon>Ascomycota</taxon>
        <taxon>Pezizomycotina</taxon>
        <taxon>Eurotiomycetes</taxon>
        <taxon>Eurotiomycetidae</taxon>
        <taxon>Eurotiales</taxon>
        <taxon>Aspergillaceae</taxon>
        <taxon>Aspergillus</taxon>
        <taxon>Aspergillus subgen. Circumdati</taxon>
    </lineage>
</organism>
<evidence type="ECO:0000256" key="6">
    <source>
        <dbReference type="ARBA" id="ARBA00022840"/>
    </source>
</evidence>
<evidence type="ECO:0000256" key="3">
    <source>
        <dbReference type="ARBA" id="ARBA00022679"/>
    </source>
</evidence>
<keyword evidence="3" id="KW-0808">Transferase</keyword>
<keyword evidence="4" id="KW-0547">Nucleotide-binding</keyword>
<dbReference type="SUPFAM" id="SSF56112">
    <property type="entry name" value="Protein kinase-like (PK-like)"/>
    <property type="match status" value="1"/>
</dbReference>
<accession>A0A317UYD7</accession>
<dbReference type="GO" id="GO:0044773">
    <property type="term" value="P:mitotic DNA damage checkpoint signaling"/>
    <property type="evidence" value="ECO:0007669"/>
    <property type="project" value="TreeGrafter"/>
</dbReference>
<dbReference type="InterPro" id="IPR011009">
    <property type="entry name" value="Kinase-like_dom_sf"/>
</dbReference>
<dbReference type="PANTHER" id="PTHR44167:SF23">
    <property type="entry name" value="CDC7 KINASE, ISOFORM A-RELATED"/>
    <property type="match status" value="1"/>
</dbReference>
<dbReference type="GO" id="GO:0004674">
    <property type="term" value="F:protein serine/threonine kinase activity"/>
    <property type="evidence" value="ECO:0007669"/>
    <property type="project" value="UniProtKB-KW"/>
</dbReference>
<evidence type="ECO:0000256" key="2">
    <source>
        <dbReference type="ARBA" id="ARBA00022527"/>
    </source>
</evidence>
<dbReference type="OrthoDB" id="10020333at2759"/>
<comment type="caution">
    <text evidence="9">The sequence shown here is derived from an EMBL/GenBank/DDBJ whole genome shotgun (WGS) entry which is preliminary data.</text>
</comment>
<name>A0A317UYD7_9EURO</name>
<dbReference type="InterPro" id="IPR008271">
    <property type="entry name" value="Ser/Thr_kinase_AS"/>
</dbReference>
<evidence type="ECO:0000256" key="1">
    <source>
        <dbReference type="ARBA" id="ARBA00012513"/>
    </source>
</evidence>
<keyword evidence="5 9" id="KW-0418">Kinase</keyword>
<dbReference type="CDD" id="cd14019">
    <property type="entry name" value="STKc_Cdc7"/>
    <property type="match status" value="1"/>
</dbReference>
<dbReference type="FunFam" id="1.10.510.10:FF:000478">
    <property type="entry name" value="Cell cycle protein kinase"/>
    <property type="match status" value="1"/>
</dbReference>
<dbReference type="PROSITE" id="PS00108">
    <property type="entry name" value="PROTEIN_KINASE_ST"/>
    <property type="match status" value="1"/>
</dbReference>
<dbReference type="RefSeq" id="XP_025461537.1">
    <property type="nucleotide sequence ID" value="XM_025613549.1"/>
</dbReference>
<keyword evidence="2" id="KW-0723">Serine/threonine-protein kinase</keyword>
<dbReference type="Pfam" id="PF00069">
    <property type="entry name" value="Pkinase"/>
    <property type="match status" value="2"/>
</dbReference>
<dbReference type="EC" id="2.7.11.1" evidence="1"/>
<evidence type="ECO:0000259" key="8">
    <source>
        <dbReference type="PROSITE" id="PS50011"/>
    </source>
</evidence>
<feature type="region of interest" description="Disordered" evidence="7">
    <location>
        <begin position="480"/>
        <end position="515"/>
    </location>
</feature>